<dbReference type="InterPro" id="IPR036390">
    <property type="entry name" value="WH_DNA-bd_sf"/>
</dbReference>
<evidence type="ECO:0000313" key="2">
    <source>
        <dbReference type="Proteomes" id="UP000469523"/>
    </source>
</evidence>
<name>A0A6N7XXB4_9FIRM</name>
<dbReference type="RefSeq" id="WP_154441336.1">
    <property type="nucleotide sequence ID" value="NZ_JAHLPJ010000001.1"/>
</dbReference>
<dbReference type="Proteomes" id="UP000469523">
    <property type="component" value="Unassembled WGS sequence"/>
</dbReference>
<gene>
    <name evidence="1" type="ORF">FYJ83_13425</name>
</gene>
<reference evidence="1 2" key="1">
    <citation type="submission" date="2019-09" db="EMBL/GenBank/DDBJ databases">
        <title>In-depth cultivation of the pig gut microbiome towards novel bacterial diversity and tailored functional studies.</title>
        <authorList>
            <person name="Wylensek D."/>
            <person name="Hitch T.C.A."/>
            <person name="Clavel T."/>
        </authorList>
    </citation>
    <scope>NUCLEOTIDE SEQUENCE [LARGE SCALE GENOMIC DNA]</scope>
    <source>
        <strain evidence="1 2">WCA3-693-APC-4?</strain>
    </source>
</reference>
<evidence type="ECO:0000313" key="1">
    <source>
        <dbReference type="EMBL" id="MSU02457.1"/>
    </source>
</evidence>
<accession>A0A6N7XXB4</accession>
<dbReference type="SUPFAM" id="SSF46785">
    <property type="entry name" value="Winged helix' DNA-binding domain"/>
    <property type="match status" value="1"/>
</dbReference>
<dbReference type="AlphaFoldDB" id="A0A6N7XXB4"/>
<organism evidence="1 2">
    <name type="scientific">Tissierella pigra</name>
    <dbReference type="NCBI Taxonomy" id="2607614"/>
    <lineage>
        <taxon>Bacteria</taxon>
        <taxon>Bacillati</taxon>
        <taxon>Bacillota</taxon>
        <taxon>Tissierellia</taxon>
        <taxon>Tissierellales</taxon>
        <taxon>Tissierellaceae</taxon>
        <taxon>Tissierella</taxon>
    </lineage>
</organism>
<dbReference type="Gene3D" id="1.10.10.10">
    <property type="entry name" value="Winged helix-like DNA-binding domain superfamily/Winged helix DNA-binding domain"/>
    <property type="match status" value="1"/>
</dbReference>
<protein>
    <recommendedName>
        <fullName evidence="3">Transcriptional regulator HTH-type FeoC domain-containing protein</fullName>
    </recommendedName>
</protein>
<keyword evidence="2" id="KW-1185">Reference proteome</keyword>
<comment type="caution">
    <text evidence="1">The sequence shown here is derived from an EMBL/GenBank/DDBJ whole genome shotgun (WGS) entry which is preliminary data.</text>
</comment>
<evidence type="ECO:0008006" key="3">
    <source>
        <dbReference type="Google" id="ProtNLM"/>
    </source>
</evidence>
<sequence>MLKDVLKELSEIRVLSTSLIAKKLNTSEALVEEIIQQLYRMEYIKNDEGCATSDVKCSSCAYKSMCTSTPIKTISITDKGKTLLKKL</sequence>
<proteinExistence type="predicted"/>
<dbReference type="InterPro" id="IPR036388">
    <property type="entry name" value="WH-like_DNA-bd_sf"/>
</dbReference>
<dbReference type="EMBL" id="VUNQ01000033">
    <property type="protein sequence ID" value="MSU02457.1"/>
    <property type="molecule type" value="Genomic_DNA"/>
</dbReference>